<gene>
    <name evidence="1" type="ORF">HNQ37_001473</name>
</gene>
<proteinExistence type="predicted"/>
<dbReference type="InterPro" id="IPR029068">
    <property type="entry name" value="Glyas_Bleomycin-R_OHBP_Dase"/>
</dbReference>
<dbReference type="GO" id="GO:0016829">
    <property type="term" value="F:lyase activity"/>
    <property type="evidence" value="ECO:0007669"/>
    <property type="project" value="UniProtKB-KW"/>
</dbReference>
<protein>
    <submittedName>
        <fullName evidence="1">Putative lactoylglutathione lyase</fullName>
    </submittedName>
</protein>
<keyword evidence="1" id="KW-0456">Lyase</keyword>
<keyword evidence="2" id="KW-1185">Reference proteome</keyword>
<name>A0A841CAH6_9LACT</name>
<dbReference type="AlphaFoldDB" id="A0A841CAH6"/>
<dbReference type="RefSeq" id="WP_183540754.1">
    <property type="nucleotide sequence ID" value="NZ_DASWOY010000021.1"/>
</dbReference>
<evidence type="ECO:0000313" key="1">
    <source>
        <dbReference type="EMBL" id="MBB5888572.1"/>
    </source>
</evidence>
<organism evidence="1 2">
    <name type="scientific">Lactovum miscens</name>
    <dbReference type="NCBI Taxonomy" id="190387"/>
    <lineage>
        <taxon>Bacteria</taxon>
        <taxon>Bacillati</taxon>
        <taxon>Bacillota</taxon>
        <taxon>Bacilli</taxon>
        <taxon>Lactobacillales</taxon>
        <taxon>Streptococcaceae</taxon>
        <taxon>Lactovum</taxon>
    </lineage>
</organism>
<dbReference type="EMBL" id="JACHHV010000030">
    <property type="protein sequence ID" value="MBB5888572.1"/>
    <property type="molecule type" value="Genomic_DNA"/>
</dbReference>
<reference evidence="1 2" key="1">
    <citation type="submission" date="2020-08" db="EMBL/GenBank/DDBJ databases">
        <title>Genomic Encyclopedia of Type Strains, Phase IV (KMG-IV): sequencing the most valuable type-strain genomes for metagenomic binning, comparative biology and taxonomic classification.</title>
        <authorList>
            <person name="Goeker M."/>
        </authorList>
    </citation>
    <scope>NUCLEOTIDE SEQUENCE [LARGE SCALE GENOMIC DNA]</scope>
    <source>
        <strain evidence="1 2">DSM 14925</strain>
    </source>
</reference>
<accession>A0A841CAH6</accession>
<comment type="caution">
    <text evidence="1">The sequence shown here is derived from an EMBL/GenBank/DDBJ whole genome shotgun (WGS) entry which is preliminary data.</text>
</comment>
<dbReference type="SUPFAM" id="SSF54593">
    <property type="entry name" value="Glyoxalase/Bleomycin resistance protein/Dihydroxybiphenyl dioxygenase"/>
    <property type="match status" value="1"/>
</dbReference>
<dbReference type="Gene3D" id="3.10.180.10">
    <property type="entry name" value="2,3-Dihydroxybiphenyl 1,2-Dioxygenase, domain 1"/>
    <property type="match status" value="1"/>
</dbReference>
<dbReference type="Proteomes" id="UP000562464">
    <property type="component" value="Unassembled WGS sequence"/>
</dbReference>
<evidence type="ECO:0000313" key="2">
    <source>
        <dbReference type="Proteomes" id="UP000562464"/>
    </source>
</evidence>
<sequence>MSIIVCNMLYVKDVSNSANFWKSIGFIEISRSGKAEQETVVLSPFEEATARFQLWNVDFIRQVSPEVAEAKSSLLFMVDDLESWHEKVSKVAVTISEINEVPFKNFNFQDFNGDYYAFAEEKAKKF</sequence>